<dbReference type="InterPro" id="IPR002469">
    <property type="entry name" value="Peptidase_S9B_N"/>
</dbReference>
<dbReference type="EMBL" id="JAMQBK010000041">
    <property type="protein sequence ID" value="MCM2372128.1"/>
    <property type="molecule type" value="Genomic_DNA"/>
</dbReference>
<dbReference type="PANTHER" id="PTHR42972">
    <property type="entry name" value="TOL-PAL SYSTEM PROTEIN TOLB"/>
    <property type="match status" value="1"/>
</dbReference>
<feature type="domain" description="Dipeptidylpeptidase IV N-terminal" evidence="3">
    <location>
        <begin position="247"/>
        <end position="492"/>
    </location>
</feature>
<evidence type="ECO:0000313" key="5">
    <source>
        <dbReference type="Proteomes" id="UP001202961"/>
    </source>
</evidence>
<evidence type="ECO:0000259" key="3">
    <source>
        <dbReference type="Pfam" id="PF00930"/>
    </source>
</evidence>
<dbReference type="Pfam" id="PF05960">
    <property type="entry name" value="DUF885"/>
    <property type="match status" value="1"/>
</dbReference>
<feature type="domain" description="Peptidase S9 prolyl oligopeptidase catalytic" evidence="2">
    <location>
        <begin position="584"/>
        <end position="772"/>
    </location>
</feature>
<gene>
    <name evidence="4" type="ORF">NB063_16100</name>
</gene>
<feature type="compositionally biased region" description="Basic and acidic residues" evidence="1">
    <location>
        <begin position="46"/>
        <end position="60"/>
    </location>
</feature>
<dbReference type="Proteomes" id="UP001202961">
    <property type="component" value="Unassembled WGS sequence"/>
</dbReference>
<evidence type="ECO:0000256" key="1">
    <source>
        <dbReference type="SAM" id="MobiDB-lite"/>
    </source>
</evidence>
<name>A0ABT0U6U6_9BACT</name>
<dbReference type="Pfam" id="PF00326">
    <property type="entry name" value="Peptidase_S9"/>
    <property type="match status" value="1"/>
</dbReference>
<dbReference type="SUPFAM" id="SSF53474">
    <property type="entry name" value="alpha/beta-Hydrolases"/>
    <property type="match status" value="1"/>
</dbReference>
<dbReference type="InterPro" id="IPR001375">
    <property type="entry name" value="Peptidase_S9_cat"/>
</dbReference>
<organism evidence="4 5">
    <name type="scientific">Aporhodopirellula aestuarii</name>
    <dbReference type="NCBI Taxonomy" id="2950107"/>
    <lineage>
        <taxon>Bacteria</taxon>
        <taxon>Pseudomonadati</taxon>
        <taxon>Planctomycetota</taxon>
        <taxon>Planctomycetia</taxon>
        <taxon>Pirellulales</taxon>
        <taxon>Pirellulaceae</taxon>
        <taxon>Aporhodopirellula</taxon>
    </lineage>
</organism>
<protein>
    <submittedName>
        <fullName evidence="4">DUF885 family protein</fullName>
    </submittedName>
</protein>
<sequence length="1457" mass="164681">MKRPQPPRVIQQTLTPHWTSEDSFWFRRQNADGSNTDVRVDAKSGEMTEIERGKTGEAREASLTGGRTPRSVKSSETNTEITFVNQTQKQLQLFWVDSGGKRVKYESIAAGESLVRTTYAGHVWEVVDGDKTKYGYVVADVDPMRLEVKKPARVTETNSNRSRRKRGDSRKDEDWAEGVASPADSKRIVRLDGDRLQLRRESEVENADENDDESSAWQTLIDDATLAEKLAEEPVSSPVEPKLESPQWSPDGEVLLVEAVFPHETKPVHLIESSPKSGGRAELTSRPYLLPGDDVDQVCYLAFNAQTGEEIELNLPLLSARFWQFRWAGPHRALLAVTQRGHQRFRLFDIDVLAGTVTTVIDEQSDTFIWTTHKADLPRWTYLEESNEVIWVSEKDGYQHLYLVDLAGDKPISPITKGDFVVRAIENIDRENRLIDIIVSGVYPDQDPYLKHYARVDFSGENFTLLTEGNGNHTATFSPDRSRFVVTHSRVNSLPVHELRSADGELIQTLVNAEIAPASAELNLPTVFSAKGRDGETDIWGLACFPEDYDPNGDKKYPVIEYIYAGPHDSHVPKSFRSAPWFHEYLDAGFIVVQIDGMGTANRSKAFHDVCWHNLKDAGFPDRIAWMRALAKEHPAMDLDRVGIFGTSAGGQNTGSALLFHGDFYDAGVAACGCHDNRMDKASWNEQWMGYPVGDHYAANSNIEHAGNLQGDLFLIVGELDSNVPPESTLRFADALIKADKDFDLLVIPGMGHSDGGVYGKRRTLDFFIEKLRPGDADDDRGTESIPPSTIELGSIQTHAAWEDIRNHYTTDLETLKRRLPIRIASERLTQTAAFLDAWKSQVNAALNVDGDDQLGDADRVTAQEIVATIKEEESELKSSVIVSVQLVELAPFASALIELTDYSRRVNKLDAEAMATEVENLSEMIQECLAGEDAEAKTVSVSQPVLDAVGDLVGAYQSWQQFYEGYHPEFNWWVLDLANQTGEQLQRWRKRLRPDAELTKQHAEQVSNRELGSPEPASEFVFGEAYPPIAAWSRREANWMPGIVDRFTRKNGGRKTKTDALPQWKEALNELTLGGKLFGEWSVDDQVDWHVLMAEVETRIARKEIEQSGEQLAPATSSVEKDLSGTPVGRKRIELELRREFIDHTPEELIELAEREYAIVRSEMVRVAQDMGLGDDWRAAVERMKNHHVAPGQQPALIGTMADESVEWLRKRDWITVPPFAEYCWRMVMMTPERQKVNPFFTGGEVISVSYPTASMTPSDKRQSLRGNNIGFARATVHHELIPGHHLQMFMTDRYQSHRKKIGTPFWLEGLAVYWELKLYDDGFARTPEERMGMLVWRAHRCARIIFSLNFHLGRFSPDQCVDFLVDNVGFERRNATAEVRRSIGSSYPPLYQAAYMLGALQIRQLHREMVLSGEMTEREFHDAIMEAGMMPIAMLRQVLKNEPLQRDDPPRWRFN</sequence>
<dbReference type="PANTHER" id="PTHR42972:SF8">
    <property type="entry name" value="POLYHYDROXYBUTYRATE DEPOLYMERASE"/>
    <property type="match status" value="1"/>
</dbReference>
<reference evidence="4 5" key="1">
    <citation type="journal article" date="2022" name="Syst. Appl. Microbiol.">
        <title>Rhodopirellula aestuarii sp. nov., a novel member of the genus Rhodopirellula isolated from brackish sediments collected in the Tagus River estuary, Portugal.</title>
        <authorList>
            <person name="Vitorino I.R."/>
            <person name="Klimek D."/>
            <person name="Calusinska M."/>
            <person name="Lobo-da-Cunha A."/>
            <person name="Vasconcelos V."/>
            <person name="Lage O.M."/>
        </authorList>
    </citation>
    <scope>NUCLEOTIDE SEQUENCE [LARGE SCALE GENOMIC DNA]</scope>
    <source>
        <strain evidence="4 5">ICT_H3.1</strain>
    </source>
</reference>
<evidence type="ECO:0000313" key="4">
    <source>
        <dbReference type="EMBL" id="MCM2372128.1"/>
    </source>
</evidence>
<dbReference type="Pfam" id="PF00930">
    <property type="entry name" value="DPPIV_N"/>
    <property type="match status" value="1"/>
</dbReference>
<dbReference type="RefSeq" id="WP_250929763.1">
    <property type="nucleotide sequence ID" value="NZ_JAMQBK010000041.1"/>
</dbReference>
<feature type="region of interest" description="Disordered" evidence="1">
    <location>
        <begin position="46"/>
        <end position="76"/>
    </location>
</feature>
<dbReference type="InterPro" id="IPR010281">
    <property type="entry name" value="DUF885"/>
</dbReference>
<dbReference type="Gene3D" id="2.140.10.30">
    <property type="entry name" value="Dipeptidylpeptidase IV, N-terminal domain"/>
    <property type="match status" value="1"/>
</dbReference>
<dbReference type="Gene3D" id="2.60.40.780">
    <property type="entry name" value="von Hippel-Lindau disease tumour suppressor, beta domain"/>
    <property type="match status" value="1"/>
</dbReference>
<dbReference type="Gene3D" id="3.40.50.1820">
    <property type="entry name" value="alpha/beta hydrolase"/>
    <property type="match status" value="1"/>
</dbReference>
<accession>A0ABT0U6U6</accession>
<feature type="region of interest" description="Disordered" evidence="1">
    <location>
        <begin position="150"/>
        <end position="182"/>
    </location>
</feature>
<proteinExistence type="predicted"/>
<keyword evidence="5" id="KW-1185">Reference proteome</keyword>
<dbReference type="SUPFAM" id="SSF82171">
    <property type="entry name" value="DPP6 N-terminal domain-like"/>
    <property type="match status" value="1"/>
</dbReference>
<evidence type="ECO:0000259" key="2">
    <source>
        <dbReference type="Pfam" id="PF00326"/>
    </source>
</evidence>
<comment type="caution">
    <text evidence="4">The sequence shown here is derived from an EMBL/GenBank/DDBJ whole genome shotgun (WGS) entry which is preliminary data.</text>
</comment>
<dbReference type="InterPro" id="IPR037140">
    <property type="entry name" value="VHL_beta_dom_sf"/>
</dbReference>
<dbReference type="InterPro" id="IPR029058">
    <property type="entry name" value="AB_hydrolase_fold"/>
</dbReference>